<dbReference type="RefSeq" id="WP_211429752.1">
    <property type="nucleotide sequence ID" value="NZ_CP072648.1"/>
</dbReference>
<feature type="region of interest" description="Disordered" evidence="1">
    <location>
        <begin position="261"/>
        <end position="295"/>
    </location>
</feature>
<evidence type="ECO:0008006" key="4">
    <source>
        <dbReference type="Google" id="ProtNLM"/>
    </source>
</evidence>
<feature type="compositionally biased region" description="Low complexity" evidence="1">
    <location>
        <begin position="262"/>
        <end position="277"/>
    </location>
</feature>
<dbReference type="InterPro" id="IPR003961">
    <property type="entry name" value="FN3_dom"/>
</dbReference>
<dbReference type="SUPFAM" id="SSF63829">
    <property type="entry name" value="Calcium-dependent phosphotriesterase"/>
    <property type="match status" value="1"/>
</dbReference>
<organism evidence="2 3">
    <name type="scientific">Chloracidobacterium validum</name>
    <dbReference type="NCBI Taxonomy" id="2821543"/>
    <lineage>
        <taxon>Bacteria</taxon>
        <taxon>Pseudomonadati</taxon>
        <taxon>Acidobacteriota</taxon>
        <taxon>Terriglobia</taxon>
        <taxon>Terriglobales</taxon>
        <taxon>Acidobacteriaceae</taxon>
        <taxon>Chloracidobacterium</taxon>
    </lineage>
</organism>
<keyword evidence="3" id="KW-1185">Reference proteome</keyword>
<name>A0ABX8BAA2_9BACT</name>
<dbReference type="InterPro" id="IPR036116">
    <property type="entry name" value="FN3_sf"/>
</dbReference>
<dbReference type="SUPFAM" id="SSF49265">
    <property type="entry name" value="Fibronectin type III"/>
    <property type="match status" value="1"/>
</dbReference>
<evidence type="ECO:0000256" key="1">
    <source>
        <dbReference type="SAM" id="MobiDB-lite"/>
    </source>
</evidence>
<protein>
    <recommendedName>
        <fullName evidence="4">Fibronectin type-III domain-containing protein</fullName>
    </recommendedName>
</protein>
<accession>A0ABX8BAA2</accession>
<evidence type="ECO:0000313" key="2">
    <source>
        <dbReference type="EMBL" id="QUW03862.1"/>
    </source>
</evidence>
<dbReference type="InterPro" id="IPR015943">
    <property type="entry name" value="WD40/YVTN_repeat-like_dom_sf"/>
</dbReference>
<evidence type="ECO:0000313" key="3">
    <source>
        <dbReference type="Proteomes" id="UP000676506"/>
    </source>
</evidence>
<dbReference type="Proteomes" id="UP000676506">
    <property type="component" value="Chromosome 1"/>
</dbReference>
<reference evidence="2 3" key="1">
    <citation type="submission" date="2021-03" db="EMBL/GenBank/DDBJ databases">
        <title>Genomic and phenotypic characterization of Chloracidobacterium isolates provides evidence for multiple species.</title>
        <authorList>
            <person name="Saini M.K."/>
            <person name="Costas A.M.G."/>
            <person name="Tank M."/>
            <person name="Bryant D.A."/>
        </authorList>
    </citation>
    <scope>NUCLEOTIDE SEQUENCE [LARGE SCALE GENOMIC DNA]</scope>
    <source>
        <strain evidence="2 3">BV2-C</strain>
    </source>
</reference>
<sequence length="715" mass="76238">MLKQKNTAWFCVNVAAALFWLWSLGALPARAEGAAFWEAARKEDYLSGRLVGLSVSDNGILRVVPTPQLLGDTQQPFALCSLLVGQDVYIGTGHDGKLFKVATNGTMTLVADFEELDVTALATDGKGTVFAATSPDGKIYQLTGGSARVAYDPPEKYIWALECLADGTLVYATGAKAGVFALVRGEMAARALFTTDESNITSLLVAQDGAIWAGTDPGGLVIRMAPDKTVTAVFDAPSREIRQLAQLADGTVLALGIGDGKPAAATSSPVTSADVTTGDGEGGASPPLRPASGGTTLYRLGSDGRQAPIWTTGDTATVLVRWQAGVLVGLGSGASGGQGRLFFITPDGQASLFGTVDEERVAAASVGANDALYVVTSGLAKLYRLGPENQNEGVFTSAVQDAKALVEAWGYCYLESKGDVVFQTRTGNTQSPSSLWSDWSAETPSPGGMIRSPKARFLQWRIRLKKGAEVTAVRIAYLPKNLPPVITSFSVLPVGVALQEAVMPPPDPSLVTSGLDPLQFGIIANQPPRKVFQRGARTLQWQAEDKNGDTLTYRLAYRLRGQTNWKPLAEKLRNPFFVITPELLPDGTYEFQLEVSDSASNPTALALTSTQLLGPVIINNRLPKITFLPSVISEKESKLKVEILAAAFPLKSVEVAFNGGDWELIYPDDLVLDSASETFTLTYRQLLPGEYLVSIRVLDAALQTTSEKFILAIKP</sequence>
<proteinExistence type="predicted"/>
<dbReference type="EMBL" id="CP072648">
    <property type="protein sequence ID" value="QUW03862.1"/>
    <property type="molecule type" value="Genomic_DNA"/>
</dbReference>
<gene>
    <name evidence="2" type="ORF">J8C06_05395</name>
</gene>
<dbReference type="CDD" id="cd00063">
    <property type="entry name" value="FN3"/>
    <property type="match status" value="1"/>
</dbReference>
<dbReference type="Gene3D" id="2.130.10.10">
    <property type="entry name" value="YVTN repeat-like/Quinoprotein amine dehydrogenase"/>
    <property type="match status" value="1"/>
</dbReference>